<dbReference type="InterPro" id="IPR001347">
    <property type="entry name" value="SIS_dom"/>
</dbReference>
<dbReference type="PROSITE" id="PS51464">
    <property type="entry name" value="SIS"/>
    <property type="match status" value="2"/>
</dbReference>
<protein>
    <submittedName>
        <fullName evidence="4">Glutamine--fructose-6-phosphate aminotransferase [isomerizing]</fullName>
        <ecNumber evidence="4">2.6.1.16</ecNumber>
    </submittedName>
</protein>
<dbReference type="Proteomes" id="UP000244924">
    <property type="component" value="Unassembled WGS sequence"/>
</dbReference>
<dbReference type="Gene3D" id="3.40.50.10490">
    <property type="entry name" value="Glucose-6-phosphate isomerase like protein, domain 1"/>
    <property type="match status" value="2"/>
</dbReference>
<dbReference type="EMBL" id="OMOQ01000001">
    <property type="protein sequence ID" value="SPH17819.1"/>
    <property type="molecule type" value="Genomic_DNA"/>
</dbReference>
<reference evidence="4 5" key="1">
    <citation type="submission" date="2018-03" db="EMBL/GenBank/DDBJ databases">
        <authorList>
            <person name="Keele B.F."/>
        </authorList>
    </citation>
    <scope>NUCLEOTIDE SEQUENCE [LARGE SCALE GENOMIC DNA]</scope>
    <source>
        <strain evidence="4 5">CECT 8626</strain>
    </source>
</reference>
<proteinExistence type="predicted"/>
<dbReference type="SUPFAM" id="SSF53697">
    <property type="entry name" value="SIS domain"/>
    <property type="match status" value="1"/>
</dbReference>
<feature type="domain" description="SIS" evidence="3">
    <location>
        <begin position="30"/>
        <end position="175"/>
    </location>
</feature>
<dbReference type="PANTHER" id="PTHR10937">
    <property type="entry name" value="GLUCOSAMINE--FRUCTOSE-6-PHOSPHATE AMINOTRANSFERASE, ISOMERIZING"/>
    <property type="match status" value="1"/>
</dbReference>
<dbReference type="AlphaFoldDB" id="A0A2R8B5D0"/>
<evidence type="ECO:0000256" key="1">
    <source>
        <dbReference type="ARBA" id="ARBA00022576"/>
    </source>
</evidence>
<dbReference type="GO" id="GO:0004360">
    <property type="term" value="F:glutamine-fructose-6-phosphate transaminase (isomerizing) activity"/>
    <property type="evidence" value="ECO:0007669"/>
    <property type="project" value="UniProtKB-EC"/>
</dbReference>
<dbReference type="RefSeq" id="WP_108852220.1">
    <property type="nucleotide sequence ID" value="NZ_OMOQ01000001.1"/>
</dbReference>
<keyword evidence="4" id="KW-0808">Transferase</keyword>
<dbReference type="EC" id="2.6.1.16" evidence="4"/>
<accession>A0A2R8B5D0</accession>
<keyword evidence="2" id="KW-0677">Repeat</keyword>
<dbReference type="InterPro" id="IPR035466">
    <property type="entry name" value="GlmS/AgaS_SIS"/>
</dbReference>
<feature type="domain" description="SIS" evidence="3">
    <location>
        <begin position="197"/>
        <end position="333"/>
    </location>
</feature>
<evidence type="ECO:0000259" key="3">
    <source>
        <dbReference type="PROSITE" id="PS51464"/>
    </source>
</evidence>
<dbReference type="InterPro" id="IPR035490">
    <property type="entry name" value="GlmS/FrlB_SIS"/>
</dbReference>
<evidence type="ECO:0000313" key="5">
    <source>
        <dbReference type="Proteomes" id="UP000244924"/>
    </source>
</evidence>
<dbReference type="GO" id="GO:0097367">
    <property type="term" value="F:carbohydrate derivative binding"/>
    <property type="evidence" value="ECO:0007669"/>
    <property type="project" value="InterPro"/>
</dbReference>
<dbReference type="PANTHER" id="PTHR10937:SF8">
    <property type="entry name" value="AMINOTRANSFERASE-RELATED"/>
    <property type="match status" value="1"/>
</dbReference>
<sequence>MTDVESLMRAEVREIPEAVQRLLDRGGAAIRDAARAARDLDPAFMATVARGSSDHACSYLKYAAELTLGLPVASIGPSVASIYRAPLRLGGSLCLSVSQSGRSPDIVELARVARASGALSVAVTNDAGSEVAQAADHVLDIQAGPELSVAATKTFVTSAVAGLALIAEWCGDTDLQNAINSLPGYLDNAAQTDWSALGTLLASAESLYTLGRGPGFAMSGEAALKFKETCQIHAENYSSAEVLHGPVSIVRHGFPVLAFAAADAAEDAVVEVADAIAGKGADVWVTSDRASVAHRLEPVRTDHHLTDSIALIVTFYAMVEGVARARGIDPDTPRHLRKVTETV</sequence>
<dbReference type="GO" id="GO:1901135">
    <property type="term" value="P:carbohydrate derivative metabolic process"/>
    <property type="evidence" value="ECO:0007669"/>
    <property type="project" value="InterPro"/>
</dbReference>
<keyword evidence="5" id="KW-1185">Reference proteome</keyword>
<dbReference type="CDD" id="cd05009">
    <property type="entry name" value="SIS_GlmS_GlmD_2"/>
    <property type="match status" value="1"/>
</dbReference>
<dbReference type="InterPro" id="IPR046348">
    <property type="entry name" value="SIS_dom_sf"/>
</dbReference>
<name>A0A2R8B5D0_9RHOB</name>
<evidence type="ECO:0000313" key="4">
    <source>
        <dbReference type="EMBL" id="SPH17819.1"/>
    </source>
</evidence>
<dbReference type="CDD" id="cd05008">
    <property type="entry name" value="SIS_GlmS_GlmD_1"/>
    <property type="match status" value="1"/>
</dbReference>
<keyword evidence="1 4" id="KW-0032">Aminotransferase</keyword>
<dbReference type="Pfam" id="PF01380">
    <property type="entry name" value="SIS"/>
    <property type="match status" value="2"/>
</dbReference>
<dbReference type="OrthoDB" id="9761808at2"/>
<organism evidence="4 5">
    <name type="scientific">Albidovulum aquaemixtae</name>
    <dbReference type="NCBI Taxonomy" id="1542388"/>
    <lineage>
        <taxon>Bacteria</taxon>
        <taxon>Pseudomonadati</taxon>
        <taxon>Pseudomonadota</taxon>
        <taxon>Alphaproteobacteria</taxon>
        <taxon>Rhodobacterales</taxon>
        <taxon>Paracoccaceae</taxon>
        <taxon>Albidovulum</taxon>
    </lineage>
</organism>
<evidence type="ECO:0000256" key="2">
    <source>
        <dbReference type="ARBA" id="ARBA00022737"/>
    </source>
</evidence>
<gene>
    <name evidence="4" type="primary">glmS_1</name>
    <name evidence="4" type="ORF">DEA8626_01346</name>
</gene>